<dbReference type="InterPro" id="IPR056232">
    <property type="entry name" value="Ig_GP210_15th"/>
</dbReference>
<dbReference type="Pfam" id="PF24425">
    <property type="entry name" value="Ig_GP210_15th"/>
    <property type="match status" value="1"/>
</dbReference>
<evidence type="ECO:0000313" key="3">
    <source>
        <dbReference type="Proteomes" id="UP000426265"/>
    </source>
</evidence>
<name>A0A654FZX5_ARATH</name>
<dbReference type="InterPro" id="IPR045197">
    <property type="entry name" value="NUP210-like"/>
</dbReference>
<dbReference type="PANTHER" id="PTHR23019">
    <property type="entry name" value="NUCLEAR PORE MEMBRANE GLYCOPROTEIN GP210-RELATED"/>
    <property type="match status" value="1"/>
</dbReference>
<sequence>MVMWQNLPVETVVASYLQIAVTINSTAALENGNKATFDCQVELPFIGHTKPWIELDTGNIYCIFFPYSKNIEPPHHALVLKEAPHVSSPSFALLLGRLSMMNITSEVSNVIISILENSDVQIHWRKNDYLSMSLWEDFDSAESKVSEFLT</sequence>
<evidence type="ECO:0000313" key="2">
    <source>
        <dbReference type="EMBL" id="VYS66451.1"/>
    </source>
</evidence>
<organism evidence="2 3">
    <name type="scientific">Arabidopsis thaliana</name>
    <name type="common">Mouse-ear cress</name>
    <dbReference type="NCBI Taxonomy" id="3702"/>
    <lineage>
        <taxon>Eukaryota</taxon>
        <taxon>Viridiplantae</taxon>
        <taxon>Streptophyta</taxon>
        <taxon>Embryophyta</taxon>
        <taxon>Tracheophyta</taxon>
        <taxon>Spermatophyta</taxon>
        <taxon>Magnoliopsida</taxon>
        <taxon>eudicotyledons</taxon>
        <taxon>Gunneridae</taxon>
        <taxon>Pentapetalae</taxon>
        <taxon>rosids</taxon>
        <taxon>malvids</taxon>
        <taxon>Brassicales</taxon>
        <taxon>Brassicaceae</taxon>
        <taxon>Camelineae</taxon>
        <taxon>Arabidopsis</taxon>
    </lineage>
</organism>
<accession>A0A654FZX5</accession>
<feature type="domain" description="Nuclear pore complex protein GP210 Ig-like" evidence="1">
    <location>
        <begin position="25"/>
        <end position="68"/>
    </location>
</feature>
<proteinExistence type="predicted"/>
<reference evidence="2 3" key="1">
    <citation type="submission" date="2019-11" db="EMBL/GenBank/DDBJ databases">
        <authorList>
            <person name="Jiao W.-B."/>
            <person name="Schneeberger K."/>
        </authorList>
    </citation>
    <scope>NUCLEOTIDE SEQUENCE [LARGE SCALE GENOMIC DNA]</scope>
    <source>
        <strain evidence="3">cv. An-1</strain>
    </source>
</reference>
<dbReference type="AlphaFoldDB" id="A0A654FZX5"/>
<evidence type="ECO:0000259" key="1">
    <source>
        <dbReference type="Pfam" id="PF24425"/>
    </source>
</evidence>
<gene>
    <name evidence="2" type="ORF">AN1_LOCUS21853</name>
</gene>
<dbReference type="ExpressionAtlas" id="A0A654FZX5">
    <property type="expression patterns" value="baseline and differential"/>
</dbReference>
<protein>
    <recommendedName>
        <fullName evidence="1">Nuclear pore complex protein GP210 Ig-like domain-containing protein</fullName>
    </recommendedName>
</protein>
<dbReference type="PANTHER" id="PTHR23019:SF0">
    <property type="entry name" value="NUCLEAR PORE MEMBRANE GLYCOPROTEIN 210"/>
    <property type="match status" value="1"/>
</dbReference>
<dbReference type="Proteomes" id="UP000426265">
    <property type="component" value="Unassembled WGS sequence"/>
</dbReference>
<dbReference type="EMBL" id="CACRSJ010000110">
    <property type="protein sequence ID" value="VYS66451.1"/>
    <property type="molecule type" value="Genomic_DNA"/>
</dbReference>